<feature type="binding site" evidence="3">
    <location>
        <position position="25"/>
    </location>
    <ligand>
        <name>substrate</name>
    </ligand>
</feature>
<feature type="binding site" evidence="3">
    <location>
        <position position="145"/>
    </location>
    <ligand>
        <name>substrate</name>
    </ligand>
</feature>
<dbReference type="InterPro" id="IPR010972">
    <property type="entry name" value="Beta-PGM"/>
</dbReference>
<feature type="binding site" evidence="3">
    <location>
        <position position="76"/>
    </location>
    <ligand>
        <name>substrate</name>
    </ligand>
</feature>
<sequence length="224" mass="25024">MTIQAVIFDLDGVITDTALYHFKAWKKLAEGLTISFNEEDNEQLKGLDRLTSLETILKKGKIECTEQEKNDLAREKNTYYLSLIEAMSPQDILPGAERVLKELREMNILIGLASASKNAHYVLKKLGLTHYFDYVADANEVKNSKPHPEVFLKVAEAFNASPENCMGVEDAVAGVQAINSALMHSVGIGDKHILKEADIVLNSLKEFNCQKLLKFFSESAKAYQ</sequence>
<dbReference type="NCBIfam" id="TIGR01990">
    <property type="entry name" value="bPGM"/>
    <property type="match status" value="1"/>
</dbReference>
<dbReference type="RefSeq" id="WP_131775291.1">
    <property type="nucleotide sequence ID" value="NZ_BMOB01000001.1"/>
</dbReference>
<evidence type="ECO:0000313" key="6">
    <source>
        <dbReference type="EMBL" id="GGI75492.1"/>
    </source>
</evidence>
<feature type="site" description="Important for catalytic activity and assists the phosphoryl transfer reaction to Asp8 by balancing charge and orienting the reacting groups" evidence="5">
    <location>
        <position position="145"/>
    </location>
</feature>
<reference evidence="6" key="2">
    <citation type="submission" date="2020-09" db="EMBL/GenBank/DDBJ databases">
        <authorList>
            <person name="Sun Q."/>
            <person name="Ohkuma M."/>
        </authorList>
    </citation>
    <scope>NUCLEOTIDE SEQUENCE</scope>
    <source>
        <strain evidence="6">JCM 13919</strain>
    </source>
</reference>
<dbReference type="InterPro" id="IPR006439">
    <property type="entry name" value="HAD-SF_hydro_IA"/>
</dbReference>
<evidence type="ECO:0000256" key="2">
    <source>
        <dbReference type="PIRSR" id="PIRSR610972-1"/>
    </source>
</evidence>
<dbReference type="GO" id="GO:0005975">
    <property type="term" value="P:carbohydrate metabolic process"/>
    <property type="evidence" value="ECO:0007669"/>
    <property type="project" value="InterPro"/>
</dbReference>
<dbReference type="InterPro" id="IPR023214">
    <property type="entry name" value="HAD_sf"/>
</dbReference>
<dbReference type="InterPro" id="IPR023198">
    <property type="entry name" value="PGP-like_dom2"/>
</dbReference>
<name>A0A917JNG2_9GAMM</name>
<feature type="binding site" evidence="3">
    <location>
        <begin position="44"/>
        <end position="49"/>
    </location>
    <ligand>
        <name>substrate</name>
    </ligand>
</feature>
<evidence type="ECO:0000256" key="5">
    <source>
        <dbReference type="PIRSR" id="PIRSR610972-4"/>
    </source>
</evidence>
<feature type="binding site" evidence="3">
    <location>
        <begin position="114"/>
        <end position="118"/>
    </location>
    <ligand>
        <name>substrate</name>
    </ligand>
</feature>
<dbReference type="SFLD" id="SFLDG01135">
    <property type="entry name" value="C1.5.6:_HAD__Beta-PGM__Phospha"/>
    <property type="match status" value="1"/>
</dbReference>
<accession>A0A917JNG2</accession>
<feature type="site" description="Important for catalytic activity and assists the phosphoryl transfer reaction to Asp8 by balancing charge and orienting the reacting groups" evidence="5">
    <location>
        <position position="114"/>
    </location>
</feature>
<dbReference type="Proteomes" id="UP000630149">
    <property type="component" value="Unassembled WGS sequence"/>
</dbReference>
<dbReference type="PANTHER" id="PTHR18901:SF38">
    <property type="entry name" value="PSEUDOURIDINE-5'-PHOSPHATASE"/>
    <property type="match status" value="1"/>
</dbReference>
<evidence type="ECO:0000313" key="7">
    <source>
        <dbReference type="Proteomes" id="UP000630149"/>
    </source>
</evidence>
<dbReference type="OrthoDB" id="9816160at2"/>
<dbReference type="SUPFAM" id="SSF56784">
    <property type="entry name" value="HAD-like"/>
    <property type="match status" value="1"/>
</dbReference>
<dbReference type="Pfam" id="PF00702">
    <property type="entry name" value="Hydrolase"/>
    <property type="match status" value="1"/>
</dbReference>
<comment type="caution">
    <text evidence="6">The sequence shown here is derived from an EMBL/GenBank/DDBJ whole genome shotgun (WGS) entry which is preliminary data.</text>
</comment>
<evidence type="ECO:0000256" key="4">
    <source>
        <dbReference type="PIRSR" id="PIRSR610972-3"/>
    </source>
</evidence>
<keyword evidence="4" id="KW-0479">Metal-binding</keyword>
<feature type="binding site" evidence="3">
    <location>
        <position position="52"/>
    </location>
    <ligand>
        <name>substrate</name>
    </ligand>
</feature>
<feature type="binding site" evidence="4">
    <location>
        <position position="169"/>
    </location>
    <ligand>
        <name>Mg(2+)</name>
        <dbReference type="ChEBI" id="CHEBI:18420"/>
    </ligand>
</feature>
<dbReference type="SFLD" id="SFLDG01129">
    <property type="entry name" value="C1.5:_HAD__Beta-PGM__Phosphata"/>
    <property type="match status" value="1"/>
</dbReference>
<feature type="active site" description="Proton donor/acceptor" evidence="2">
    <location>
        <position position="11"/>
    </location>
</feature>
<protein>
    <submittedName>
        <fullName evidence="6">Beta-phosphoglucomutase</fullName>
    </submittedName>
</protein>
<dbReference type="EMBL" id="BMOB01000001">
    <property type="protein sequence ID" value="GGI75492.1"/>
    <property type="molecule type" value="Genomic_DNA"/>
</dbReference>
<proteinExistence type="inferred from homology"/>
<comment type="cofactor">
    <cofactor evidence="4">
        <name>Mg(2+)</name>
        <dbReference type="ChEBI" id="CHEBI:18420"/>
    </cofactor>
    <text evidence="4">Binds 2 magnesium ions per subunit.</text>
</comment>
<keyword evidence="4" id="KW-0460">Magnesium</keyword>
<dbReference type="InterPro" id="IPR010976">
    <property type="entry name" value="B-phosphoglucomutase_hydrolase"/>
</dbReference>
<dbReference type="NCBIfam" id="TIGR01509">
    <property type="entry name" value="HAD-SF-IA-v3"/>
    <property type="match status" value="1"/>
</dbReference>
<dbReference type="NCBIfam" id="TIGR02009">
    <property type="entry name" value="PGMB-YQAB-SF"/>
    <property type="match status" value="1"/>
</dbReference>
<gene>
    <name evidence="6" type="primary">pgmB</name>
    <name evidence="6" type="ORF">GCM10007966_00370</name>
</gene>
<reference evidence="6" key="1">
    <citation type="journal article" date="2014" name="Int. J. Syst. Evol. Microbiol.">
        <title>Complete genome sequence of Corynebacterium casei LMG S-19264T (=DSM 44701T), isolated from a smear-ripened cheese.</title>
        <authorList>
            <consortium name="US DOE Joint Genome Institute (JGI-PGF)"/>
            <person name="Walter F."/>
            <person name="Albersmeier A."/>
            <person name="Kalinowski J."/>
            <person name="Ruckert C."/>
        </authorList>
    </citation>
    <scope>NUCLEOTIDE SEQUENCE</scope>
    <source>
        <strain evidence="6">JCM 13919</strain>
    </source>
</reference>
<dbReference type="AlphaFoldDB" id="A0A917JNG2"/>
<feature type="binding site" evidence="3">
    <location>
        <begin position="9"/>
        <end position="11"/>
    </location>
    <ligand>
        <name>substrate</name>
    </ligand>
</feature>
<dbReference type="SFLD" id="SFLDS00003">
    <property type="entry name" value="Haloacid_Dehalogenase"/>
    <property type="match status" value="1"/>
</dbReference>
<feature type="binding site" evidence="4">
    <location>
        <position position="11"/>
    </location>
    <ligand>
        <name>Mg(2+)</name>
        <dbReference type="ChEBI" id="CHEBI:18420"/>
    </ligand>
</feature>
<dbReference type="GO" id="GO:0008801">
    <property type="term" value="F:beta-phosphoglucomutase activity"/>
    <property type="evidence" value="ECO:0007669"/>
    <property type="project" value="InterPro"/>
</dbReference>
<dbReference type="GO" id="GO:0000287">
    <property type="term" value="F:magnesium ion binding"/>
    <property type="evidence" value="ECO:0007669"/>
    <property type="project" value="InterPro"/>
</dbReference>
<dbReference type="CDD" id="cd02598">
    <property type="entry name" value="HAD_BPGM"/>
    <property type="match status" value="1"/>
</dbReference>
<dbReference type="InterPro" id="IPR036412">
    <property type="entry name" value="HAD-like_sf"/>
</dbReference>
<dbReference type="PANTHER" id="PTHR18901">
    <property type="entry name" value="2-DEOXYGLUCOSE-6-PHOSPHATE PHOSPHATASE 2"/>
    <property type="match status" value="1"/>
</dbReference>
<feature type="binding site" evidence="4">
    <location>
        <position position="170"/>
    </location>
    <ligand>
        <name>Mg(2+)</name>
        <dbReference type="ChEBI" id="CHEBI:18420"/>
    </ligand>
</feature>
<comment type="similarity">
    <text evidence="1">Belongs to the HAD-like hydrolase superfamily. CbbY/CbbZ/Gph/YieH family.</text>
</comment>
<feature type="active site" description="Nucleophile" evidence="2">
    <location>
        <position position="9"/>
    </location>
</feature>
<dbReference type="PRINTS" id="PR00413">
    <property type="entry name" value="HADHALOGNASE"/>
</dbReference>
<dbReference type="Gene3D" id="1.10.150.240">
    <property type="entry name" value="Putative phosphatase, domain 2"/>
    <property type="match status" value="1"/>
</dbReference>
<organism evidence="6 7">
    <name type="scientific">Legionella impletisoli</name>
    <dbReference type="NCBI Taxonomy" id="343510"/>
    <lineage>
        <taxon>Bacteria</taxon>
        <taxon>Pseudomonadati</taxon>
        <taxon>Pseudomonadota</taxon>
        <taxon>Gammaproteobacteria</taxon>
        <taxon>Legionellales</taxon>
        <taxon>Legionellaceae</taxon>
        <taxon>Legionella</taxon>
    </lineage>
</organism>
<evidence type="ECO:0000256" key="3">
    <source>
        <dbReference type="PIRSR" id="PIRSR610972-2"/>
    </source>
</evidence>
<evidence type="ECO:0000256" key="1">
    <source>
        <dbReference type="ARBA" id="ARBA00006171"/>
    </source>
</evidence>
<keyword evidence="7" id="KW-1185">Reference proteome</keyword>
<dbReference type="Gene3D" id="3.40.50.1000">
    <property type="entry name" value="HAD superfamily/HAD-like"/>
    <property type="match status" value="1"/>
</dbReference>
<dbReference type="SFLD" id="SFLDF00046">
    <property type="entry name" value="beta-phosphoglucomutase"/>
    <property type="match status" value="1"/>
</dbReference>
<feature type="binding site" evidence="4">
    <location>
        <position position="9"/>
    </location>
    <ligand>
        <name>Mg(2+)</name>
        <dbReference type="ChEBI" id="CHEBI:18420"/>
    </ligand>
</feature>